<sequence length="157" mass="16781">MTVLTVDPSPARRSFAVVTLVLLALIVLTLGLRSGEMALGYRVFMIVVGAGAGYFAWAMWQATSQGLVLDEDELRESGGRVICALADIEKVERGTFAFKPSNGFLIRVKTRQGRVWAPGLWWRMGRVIGVGGATSASQAKALADVLAARISGAGRID</sequence>
<keyword evidence="1" id="KW-0812">Transmembrane</keyword>
<keyword evidence="3" id="KW-1185">Reference proteome</keyword>
<accession>A0ABP7JTP3</accession>
<protein>
    <recommendedName>
        <fullName evidence="4">Integral membrane protein</fullName>
    </recommendedName>
</protein>
<evidence type="ECO:0000256" key="1">
    <source>
        <dbReference type="SAM" id="Phobius"/>
    </source>
</evidence>
<feature type="transmembrane region" description="Helical" evidence="1">
    <location>
        <begin position="39"/>
        <end position="60"/>
    </location>
</feature>
<name>A0ABP7JTP3_9RHOB</name>
<reference evidence="3" key="1">
    <citation type="journal article" date="2019" name="Int. J. Syst. Evol. Microbiol.">
        <title>The Global Catalogue of Microorganisms (GCM) 10K type strain sequencing project: providing services to taxonomists for standard genome sequencing and annotation.</title>
        <authorList>
            <consortium name="The Broad Institute Genomics Platform"/>
            <consortium name="The Broad Institute Genome Sequencing Center for Infectious Disease"/>
            <person name="Wu L."/>
            <person name="Ma J."/>
        </authorList>
    </citation>
    <scope>NUCLEOTIDE SEQUENCE [LARGE SCALE GENOMIC DNA]</scope>
    <source>
        <strain evidence="3">JCM 17190</strain>
    </source>
</reference>
<evidence type="ECO:0000313" key="2">
    <source>
        <dbReference type="EMBL" id="GAA3853838.1"/>
    </source>
</evidence>
<dbReference type="RefSeq" id="WP_344842118.1">
    <property type="nucleotide sequence ID" value="NZ_BAABDF010000001.1"/>
</dbReference>
<proteinExistence type="predicted"/>
<keyword evidence="1" id="KW-0472">Membrane</keyword>
<evidence type="ECO:0000313" key="3">
    <source>
        <dbReference type="Proteomes" id="UP001399917"/>
    </source>
</evidence>
<dbReference type="EMBL" id="BAABDF010000001">
    <property type="protein sequence ID" value="GAA3853838.1"/>
    <property type="molecule type" value="Genomic_DNA"/>
</dbReference>
<organism evidence="2 3">
    <name type="scientific">Celeribacter arenosi</name>
    <dbReference type="NCBI Taxonomy" id="792649"/>
    <lineage>
        <taxon>Bacteria</taxon>
        <taxon>Pseudomonadati</taxon>
        <taxon>Pseudomonadota</taxon>
        <taxon>Alphaproteobacteria</taxon>
        <taxon>Rhodobacterales</taxon>
        <taxon>Roseobacteraceae</taxon>
        <taxon>Celeribacter</taxon>
    </lineage>
</organism>
<dbReference type="Proteomes" id="UP001399917">
    <property type="component" value="Unassembled WGS sequence"/>
</dbReference>
<feature type="transmembrane region" description="Helical" evidence="1">
    <location>
        <begin position="14"/>
        <end position="32"/>
    </location>
</feature>
<comment type="caution">
    <text evidence="2">The sequence shown here is derived from an EMBL/GenBank/DDBJ whole genome shotgun (WGS) entry which is preliminary data.</text>
</comment>
<evidence type="ECO:0008006" key="4">
    <source>
        <dbReference type="Google" id="ProtNLM"/>
    </source>
</evidence>
<gene>
    <name evidence="2" type="ORF">GCM10022404_01510</name>
</gene>
<keyword evidence="1" id="KW-1133">Transmembrane helix</keyword>